<protein>
    <submittedName>
        <fullName evidence="2">Uncharacterized protein</fullName>
    </submittedName>
</protein>
<name>A0A3A8QCS2_9BACT</name>
<keyword evidence="1" id="KW-0732">Signal</keyword>
<dbReference type="RefSeq" id="WP_120642623.1">
    <property type="nucleotide sequence ID" value="NZ_RAWB01000046.1"/>
</dbReference>
<dbReference type="EMBL" id="RAWB01000046">
    <property type="protein sequence ID" value="RKH64770.1"/>
    <property type="molecule type" value="Genomic_DNA"/>
</dbReference>
<evidence type="ECO:0000313" key="2">
    <source>
        <dbReference type="EMBL" id="RKH64770.1"/>
    </source>
</evidence>
<sequence length="236" mass="25254">MSALLGGVLVLASPVLAQPKPRAPASAPDAGTPPEPPRFAWPRLQVLEYVESNDIVEAGGIPVALRAVHVKESARELVQRFADAFRDGGLYVPPGKEQPQLANNAAMLTAVDPRRRITYTVILMAQPDGTTTLYLGEANHALARAPGTENDFAPLPPGAQGALRVNTEGSRTLSFQVPLSGAQVQAFYDDALGKAGWKRGDEAGVYTRPGEELRLTHRAGDEGRRAVVLLHQSRAR</sequence>
<keyword evidence="3" id="KW-1185">Reference proteome</keyword>
<evidence type="ECO:0000256" key="1">
    <source>
        <dbReference type="SAM" id="SignalP"/>
    </source>
</evidence>
<feature type="chain" id="PRO_5017468110" evidence="1">
    <location>
        <begin position="18"/>
        <end position="236"/>
    </location>
</feature>
<dbReference type="Proteomes" id="UP000272888">
    <property type="component" value="Unassembled WGS sequence"/>
</dbReference>
<proteinExistence type="predicted"/>
<evidence type="ECO:0000313" key="3">
    <source>
        <dbReference type="Proteomes" id="UP000272888"/>
    </source>
</evidence>
<accession>A0A3A8QCS2</accession>
<organism evidence="2 3">
    <name type="scientific">Corallococcus llansteffanensis</name>
    <dbReference type="NCBI Taxonomy" id="2316731"/>
    <lineage>
        <taxon>Bacteria</taxon>
        <taxon>Pseudomonadati</taxon>
        <taxon>Myxococcota</taxon>
        <taxon>Myxococcia</taxon>
        <taxon>Myxococcales</taxon>
        <taxon>Cystobacterineae</taxon>
        <taxon>Myxococcaceae</taxon>
        <taxon>Corallococcus</taxon>
    </lineage>
</organism>
<dbReference type="AlphaFoldDB" id="A0A3A8QCS2"/>
<comment type="caution">
    <text evidence="2">The sequence shown here is derived from an EMBL/GenBank/DDBJ whole genome shotgun (WGS) entry which is preliminary data.</text>
</comment>
<feature type="signal peptide" evidence="1">
    <location>
        <begin position="1"/>
        <end position="17"/>
    </location>
</feature>
<reference evidence="3" key="1">
    <citation type="submission" date="2018-09" db="EMBL/GenBank/DDBJ databases">
        <authorList>
            <person name="Livingstone P.G."/>
            <person name="Whitworth D.E."/>
        </authorList>
    </citation>
    <scope>NUCLEOTIDE SEQUENCE [LARGE SCALE GENOMIC DNA]</scope>
    <source>
        <strain evidence="3">CA051B</strain>
    </source>
</reference>
<gene>
    <name evidence="2" type="ORF">D7V93_06960</name>
</gene>